<sequence>MGLEEPKPTRMSIQLVNRSIKYLKGHSRTIIDVGNGELVLRVGDEKVTLQERDVVIVSSGQDDTSYFVDVNNHAAQCSLQEITHENVLDRIMFKVKEIKGQEERMVQLDELDEW</sequence>
<protein>
    <submittedName>
        <fullName evidence="1">Protein kinase 2B, chloroplastic-like</fullName>
    </submittedName>
</protein>
<keyword evidence="1" id="KW-0808">Transferase</keyword>
<gene>
    <name evidence="1" type="ORF">EPI10_017471</name>
</gene>
<comment type="caution">
    <text evidence="1">The sequence shown here is derived from an EMBL/GenBank/DDBJ whole genome shotgun (WGS) entry which is preliminary data.</text>
</comment>
<evidence type="ECO:0000313" key="1">
    <source>
        <dbReference type="EMBL" id="KAA3454342.1"/>
    </source>
</evidence>
<dbReference type="GO" id="GO:0016301">
    <property type="term" value="F:kinase activity"/>
    <property type="evidence" value="ECO:0007669"/>
    <property type="project" value="UniProtKB-KW"/>
</dbReference>
<organism evidence="1 2">
    <name type="scientific">Gossypium australe</name>
    <dbReference type="NCBI Taxonomy" id="47621"/>
    <lineage>
        <taxon>Eukaryota</taxon>
        <taxon>Viridiplantae</taxon>
        <taxon>Streptophyta</taxon>
        <taxon>Embryophyta</taxon>
        <taxon>Tracheophyta</taxon>
        <taxon>Spermatophyta</taxon>
        <taxon>Magnoliopsida</taxon>
        <taxon>eudicotyledons</taxon>
        <taxon>Gunneridae</taxon>
        <taxon>Pentapetalae</taxon>
        <taxon>rosids</taxon>
        <taxon>malvids</taxon>
        <taxon>Malvales</taxon>
        <taxon>Malvaceae</taxon>
        <taxon>Malvoideae</taxon>
        <taxon>Gossypium</taxon>
    </lineage>
</organism>
<dbReference type="EMBL" id="SMMG02000012">
    <property type="protein sequence ID" value="KAA3454342.1"/>
    <property type="molecule type" value="Genomic_DNA"/>
</dbReference>
<reference evidence="2" key="1">
    <citation type="journal article" date="2019" name="Plant Biotechnol. J.">
        <title>Genome sequencing of the Australian wild diploid species Gossypium australe highlights disease resistance and delayed gland morphogenesis.</title>
        <authorList>
            <person name="Cai Y."/>
            <person name="Cai X."/>
            <person name="Wang Q."/>
            <person name="Wang P."/>
            <person name="Zhang Y."/>
            <person name="Cai C."/>
            <person name="Xu Y."/>
            <person name="Wang K."/>
            <person name="Zhou Z."/>
            <person name="Wang C."/>
            <person name="Geng S."/>
            <person name="Li B."/>
            <person name="Dong Q."/>
            <person name="Hou Y."/>
            <person name="Wang H."/>
            <person name="Ai P."/>
            <person name="Liu Z."/>
            <person name="Yi F."/>
            <person name="Sun M."/>
            <person name="An G."/>
            <person name="Cheng J."/>
            <person name="Zhang Y."/>
            <person name="Shi Q."/>
            <person name="Xie Y."/>
            <person name="Shi X."/>
            <person name="Chang Y."/>
            <person name="Huang F."/>
            <person name="Chen Y."/>
            <person name="Hong S."/>
            <person name="Mi L."/>
            <person name="Sun Q."/>
            <person name="Zhang L."/>
            <person name="Zhou B."/>
            <person name="Peng R."/>
            <person name="Zhang X."/>
            <person name="Liu F."/>
        </authorList>
    </citation>
    <scope>NUCLEOTIDE SEQUENCE [LARGE SCALE GENOMIC DNA]</scope>
    <source>
        <strain evidence="2">cv. PA1801</strain>
    </source>
</reference>
<name>A0A5B6UDT8_9ROSI</name>
<dbReference type="AlphaFoldDB" id="A0A5B6UDT8"/>
<accession>A0A5B6UDT8</accession>
<keyword evidence="1" id="KW-0418">Kinase</keyword>
<proteinExistence type="predicted"/>
<evidence type="ECO:0000313" key="2">
    <source>
        <dbReference type="Proteomes" id="UP000325315"/>
    </source>
</evidence>
<dbReference type="Proteomes" id="UP000325315">
    <property type="component" value="Unassembled WGS sequence"/>
</dbReference>
<keyword evidence="2" id="KW-1185">Reference proteome</keyword>